<sequence length="65" mass="7490">MQHATAINPEEACSSRSMEVYEFIRRSENMDLIELIKKENTGIFRNYPVAPVVETTIALLTKLIY</sequence>
<dbReference type="AlphaFoldDB" id="A0A6L2ZPC7"/>
<evidence type="ECO:0000313" key="1">
    <source>
        <dbReference type="EMBL" id="GFN46379.1"/>
    </source>
</evidence>
<name>A0A6L2ZPC7_9ENTR</name>
<organism evidence="1 2">
    <name type="scientific">Candidatus Regiella insecticola</name>
    <dbReference type="NCBI Taxonomy" id="138073"/>
    <lineage>
        <taxon>Bacteria</taxon>
        <taxon>Pseudomonadati</taxon>
        <taxon>Pseudomonadota</taxon>
        <taxon>Gammaproteobacteria</taxon>
        <taxon>Enterobacterales</taxon>
        <taxon>Enterobacteriaceae</taxon>
        <taxon>aphid secondary symbionts</taxon>
        <taxon>Candidatus Regiella</taxon>
    </lineage>
</organism>
<protein>
    <submittedName>
        <fullName evidence="1">Uncharacterized protein</fullName>
    </submittedName>
</protein>
<accession>A0A6L2ZPC7</accession>
<comment type="caution">
    <text evidence="1">The sequence shown here is derived from an EMBL/GenBank/DDBJ whole genome shotgun (WGS) entry which is preliminary data.</text>
</comment>
<gene>
    <name evidence="1" type="ORF">RINTU1_19440</name>
</gene>
<dbReference type="Proteomes" id="UP000504714">
    <property type="component" value="Unassembled WGS sequence"/>
</dbReference>
<evidence type="ECO:0000313" key="2">
    <source>
        <dbReference type="Proteomes" id="UP000504714"/>
    </source>
</evidence>
<reference evidence="1 2" key="1">
    <citation type="submission" date="2020-06" db="EMBL/GenBank/DDBJ databases">
        <title>The genome sequence of Candidatus Regiella insecticola strain Tut.</title>
        <authorList>
            <person name="Nikoh N."/>
            <person name="Tsuchida T."/>
            <person name="Koga R."/>
            <person name="Oshima K."/>
            <person name="Hattori M."/>
            <person name="Fukatsu T."/>
        </authorList>
    </citation>
    <scope>NUCLEOTIDE SEQUENCE [LARGE SCALE GENOMIC DNA]</scope>
    <source>
        <strain evidence="1 2">Tut</strain>
    </source>
</reference>
<dbReference type="EMBL" id="BLXO01000003">
    <property type="protein sequence ID" value="GFN46379.1"/>
    <property type="molecule type" value="Genomic_DNA"/>
</dbReference>
<proteinExistence type="predicted"/>